<dbReference type="AlphaFoldDB" id="A0A8J6N736"/>
<keyword evidence="1" id="KW-0143">Chaperone</keyword>
<dbReference type="SUPFAM" id="SSF89155">
    <property type="entry name" value="TorD-like"/>
    <property type="match status" value="1"/>
</dbReference>
<dbReference type="PANTHER" id="PTHR34227:SF1">
    <property type="entry name" value="DIMETHYL SULFOXIDE REDUCTASE CHAPERONE-RELATED"/>
    <property type="match status" value="1"/>
</dbReference>
<name>A0A8J6N736_9BACT</name>
<evidence type="ECO:0000256" key="1">
    <source>
        <dbReference type="ARBA" id="ARBA00023186"/>
    </source>
</evidence>
<dbReference type="Proteomes" id="UP000599024">
    <property type="component" value="Unassembled WGS sequence"/>
</dbReference>
<evidence type="ECO:0000313" key="3">
    <source>
        <dbReference type="Proteomes" id="UP000599024"/>
    </source>
</evidence>
<dbReference type="PANTHER" id="PTHR34227">
    <property type="entry name" value="CHAPERONE PROTEIN YCDY"/>
    <property type="match status" value="1"/>
</dbReference>
<protein>
    <submittedName>
        <fullName evidence="2">Molecular chaperone TorD family protein</fullName>
    </submittedName>
</protein>
<reference evidence="2 3" key="1">
    <citation type="submission" date="2020-08" db="EMBL/GenBank/DDBJ databases">
        <title>Bridging the membrane lipid divide: bacteria of the FCB group superphylum have the potential to synthesize archaeal ether lipids.</title>
        <authorList>
            <person name="Villanueva L."/>
            <person name="Von Meijenfeldt F.A.B."/>
            <person name="Westbye A.B."/>
            <person name="Yadav S."/>
            <person name="Hopmans E.C."/>
            <person name="Dutilh B.E."/>
            <person name="Sinninghe Damste J.S."/>
        </authorList>
    </citation>
    <scope>NUCLEOTIDE SEQUENCE [LARGE SCALE GENOMIC DNA]</scope>
    <source>
        <strain evidence="2">NIOZ-UU81</strain>
    </source>
</reference>
<proteinExistence type="predicted"/>
<organism evidence="2 3">
    <name type="scientific">Candidatus Desulfatifera sulfidica</name>
    <dbReference type="NCBI Taxonomy" id="2841691"/>
    <lineage>
        <taxon>Bacteria</taxon>
        <taxon>Pseudomonadati</taxon>
        <taxon>Thermodesulfobacteriota</taxon>
        <taxon>Desulfobulbia</taxon>
        <taxon>Desulfobulbales</taxon>
        <taxon>Desulfobulbaceae</taxon>
        <taxon>Candidatus Desulfatifera</taxon>
    </lineage>
</organism>
<sequence>MTTTDTSENISSVYRFLAQCMEYPDQSWMSDNFFLALDNLLDNLGGQTEKESIHKALAGPSKYTDSIEDLQVEYTRLFINARPHVVAPPYGSVYIDKSLQGKFAGDTLAFYREKGFAMDDSADLPDHLIHELEFLSLLAADNDQEGEELFLKKFFRPWFRQFHQRVVAESQHPYFQVVSQLIDFFTKEEDNDGFQLNPA</sequence>
<dbReference type="InterPro" id="IPR050289">
    <property type="entry name" value="TorD/DmsD_chaperones"/>
</dbReference>
<gene>
    <name evidence="2" type="ORF">H8E79_01950</name>
</gene>
<dbReference type="Gene3D" id="1.10.3480.10">
    <property type="entry name" value="TorD-like"/>
    <property type="match status" value="1"/>
</dbReference>
<comment type="caution">
    <text evidence="2">The sequence shown here is derived from an EMBL/GenBank/DDBJ whole genome shotgun (WGS) entry which is preliminary data.</text>
</comment>
<dbReference type="InterPro" id="IPR036411">
    <property type="entry name" value="TorD-like_sf"/>
</dbReference>
<accession>A0A8J6N736</accession>
<dbReference type="InterPro" id="IPR020945">
    <property type="entry name" value="DMSO/NO3_reduct_chaperone"/>
</dbReference>
<dbReference type="Pfam" id="PF02613">
    <property type="entry name" value="Nitrate_red_del"/>
    <property type="match status" value="1"/>
</dbReference>
<dbReference type="EMBL" id="JACNLK010000022">
    <property type="protein sequence ID" value="MBC8207913.1"/>
    <property type="molecule type" value="Genomic_DNA"/>
</dbReference>
<evidence type="ECO:0000313" key="2">
    <source>
        <dbReference type="EMBL" id="MBC8207913.1"/>
    </source>
</evidence>